<gene>
    <name evidence="4" type="ORF">EWM64_g7113</name>
</gene>
<accession>A0A4Y9ZS83</accession>
<sequence length="291" mass="31974">MTILIAPGTSRTATYVIRALLATPSPPPLRLLAHSESSKTSLESTYADALAEVTVTTADFLDPASLQAAMSGASTVFYNGPMSGNDVRMGKNAVDAAKAAGVQAFVFCSVLHPYISRMIHHRSKLEVEEYLFESGLKYTILQPTHMMQNVKVKDVLKSGQISIPWKPEVLHGFLDLYDLGAATASILRSPADHAYARYELISVNGTYHDVAKAFTACAGKEVKCMQVEPEVALKPFEARGMIRDLWVRDALGRMFAYYNEHGLPGSPNILRWLLGREPSTWPDMIRLEGAQ</sequence>
<keyword evidence="5" id="KW-1185">Reference proteome</keyword>
<dbReference type="Pfam" id="PF05368">
    <property type="entry name" value="NmrA"/>
    <property type="match status" value="1"/>
</dbReference>
<dbReference type="PANTHER" id="PTHR42748:SF18">
    <property type="entry name" value="NMRA-LIKE DOMAIN-CONTAINING PROTEIN"/>
    <property type="match status" value="1"/>
</dbReference>
<evidence type="ECO:0000256" key="1">
    <source>
        <dbReference type="ARBA" id="ARBA00006328"/>
    </source>
</evidence>
<reference evidence="4 5" key="1">
    <citation type="submission" date="2019-02" db="EMBL/GenBank/DDBJ databases">
        <title>Genome sequencing of the rare red list fungi Hericium alpestre (H. flagellum).</title>
        <authorList>
            <person name="Buettner E."/>
            <person name="Kellner H."/>
        </authorList>
    </citation>
    <scope>NUCLEOTIDE SEQUENCE [LARGE SCALE GENOMIC DNA]</scope>
    <source>
        <strain evidence="4 5">DSM 108284</strain>
    </source>
</reference>
<dbReference type="OrthoDB" id="419598at2759"/>
<evidence type="ECO:0000313" key="4">
    <source>
        <dbReference type="EMBL" id="TFY76903.1"/>
    </source>
</evidence>
<name>A0A4Y9ZS83_9AGAM</name>
<comment type="caution">
    <text evidence="4">The sequence shown here is derived from an EMBL/GenBank/DDBJ whole genome shotgun (WGS) entry which is preliminary data.</text>
</comment>
<proteinExistence type="inferred from homology"/>
<dbReference type="AlphaFoldDB" id="A0A4Y9ZS83"/>
<feature type="domain" description="NmrA-like" evidence="3">
    <location>
        <begin position="2"/>
        <end position="265"/>
    </location>
</feature>
<dbReference type="Proteomes" id="UP000298061">
    <property type="component" value="Unassembled WGS sequence"/>
</dbReference>
<dbReference type="EMBL" id="SFCI01001057">
    <property type="protein sequence ID" value="TFY76903.1"/>
    <property type="molecule type" value="Genomic_DNA"/>
</dbReference>
<evidence type="ECO:0000259" key="3">
    <source>
        <dbReference type="Pfam" id="PF05368"/>
    </source>
</evidence>
<dbReference type="InterPro" id="IPR051164">
    <property type="entry name" value="NmrA-like_oxidored"/>
</dbReference>
<evidence type="ECO:0000256" key="2">
    <source>
        <dbReference type="ARBA" id="ARBA00022857"/>
    </source>
</evidence>
<organism evidence="4 5">
    <name type="scientific">Hericium alpestre</name>
    <dbReference type="NCBI Taxonomy" id="135208"/>
    <lineage>
        <taxon>Eukaryota</taxon>
        <taxon>Fungi</taxon>
        <taxon>Dikarya</taxon>
        <taxon>Basidiomycota</taxon>
        <taxon>Agaricomycotina</taxon>
        <taxon>Agaricomycetes</taxon>
        <taxon>Russulales</taxon>
        <taxon>Hericiaceae</taxon>
        <taxon>Hericium</taxon>
    </lineage>
</organism>
<dbReference type="InterPro" id="IPR008030">
    <property type="entry name" value="NmrA-like"/>
</dbReference>
<dbReference type="Gene3D" id="3.90.25.10">
    <property type="entry name" value="UDP-galactose 4-epimerase, domain 1"/>
    <property type="match status" value="1"/>
</dbReference>
<comment type="similarity">
    <text evidence="1">Belongs to the NmrA-type oxidoreductase family.</text>
</comment>
<dbReference type="PANTHER" id="PTHR42748">
    <property type="entry name" value="NITROGEN METABOLITE REPRESSION PROTEIN NMRA FAMILY MEMBER"/>
    <property type="match status" value="1"/>
</dbReference>
<dbReference type="Gene3D" id="3.40.50.720">
    <property type="entry name" value="NAD(P)-binding Rossmann-like Domain"/>
    <property type="match status" value="1"/>
</dbReference>
<protein>
    <recommendedName>
        <fullName evidence="3">NmrA-like domain-containing protein</fullName>
    </recommendedName>
</protein>
<dbReference type="SUPFAM" id="SSF51735">
    <property type="entry name" value="NAD(P)-binding Rossmann-fold domains"/>
    <property type="match status" value="1"/>
</dbReference>
<dbReference type="STRING" id="135208.A0A4Y9ZS83"/>
<keyword evidence="2" id="KW-0521">NADP</keyword>
<evidence type="ECO:0000313" key="5">
    <source>
        <dbReference type="Proteomes" id="UP000298061"/>
    </source>
</evidence>
<dbReference type="InterPro" id="IPR036291">
    <property type="entry name" value="NAD(P)-bd_dom_sf"/>
</dbReference>